<dbReference type="Proteomes" id="UP001055955">
    <property type="component" value="Chromosome"/>
</dbReference>
<evidence type="ECO:0000259" key="2">
    <source>
        <dbReference type="Pfam" id="PF09976"/>
    </source>
</evidence>
<keyword evidence="4" id="KW-1185">Reference proteome</keyword>
<reference evidence="3 4" key="1">
    <citation type="journal article" date="2022" name="Nat. Microbiol.">
        <title>The microbiome of a bacterivorous marine choanoflagellate contains a resource-demanding obligate bacterial associate.</title>
        <authorList>
            <person name="Needham D.M."/>
            <person name="Poirier C."/>
            <person name="Bachy C."/>
            <person name="George E.E."/>
            <person name="Wilken S."/>
            <person name="Yung C.C.M."/>
            <person name="Limardo A.J."/>
            <person name="Morando M."/>
            <person name="Sudek L."/>
            <person name="Malmstrom R.R."/>
            <person name="Keeling P.J."/>
            <person name="Santoro A.E."/>
            <person name="Worden A.Z."/>
        </authorList>
    </citation>
    <scope>NUCLEOTIDE SEQUENCE [LARGE SCALE GENOMIC DNA]</scope>
    <source>
        <strain evidence="3 4">Comchoano-1</strain>
    </source>
</reference>
<gene>
    <name evidence="3" type="ORF">MMH89_01810</name>
</gene>
<sequence>MNDHIDAQDAYYTQWIKNHSSQILTLTACLLIIAGAWEYRESNIKKSHTQAQTLYETYLVTPEASIAKNLKQSYPKQIQTHLVMLDLAKKDFDAQKTQSAIQKLEWVKSQSPIRAINAVASYRIAMIQIDQDNTLSAQQLLAESEIKDPLLAASLVISGAPYDNHKETLQSSLYPEIKMIDQYLSFKDSA</sequence>
<keyword evidence="1" id="KW-0812">Transmembrane</keyword>
<dbReference type="RefSeq" id="WP_258568675.1">
    <property type="nucleotide sequence ID" value="NZ_CP092900.1"/>
</dbReference>
<accession>A0ABY5DK73</accession>
<organism evidence="3 4">
    <name type="scientific">Candidatus Comchoanobacter bicostacola</name>
    <dbReference type="NCBI Taxonomy" id="2919598"/>
    <lineage>
        <taxon>Bacteria</taxon>
        <taxon>Pseudomonadati</taxon>
        <taxon>Pseudomonadota</taxon>
        <taxon>Gammaproteobacteria</taxon>
        <taxon>Candidatus Comchoanobacterales</taxon>
        <taxon>Candidatus Comchoanobacteraceae</taxon>
        <taxon>Candidatus Comchoanobacter</taxon>
    </lineage>
</organism>
<dbReference type="Pfam" id="PF09976">
    <property type="entry name" value="TPR_21"/>
    <property type="match status" value="1"/>
</dbReference>
<evidence type="ECO:0000313" key="3">
    <source>
        <dbReference type="EMBL" id="UTC24886.1"/>
    </source>
</evidence>
<feature type="transmembrane region" description="Helical" evidence="1">
    <location>
        <begin position="20"/>
        <end position="39"/>
    </location>
</feature>
<feature type="domain" description="Ancillary SecYEG translocon subunit/Cell division coordinator CpoB TPR" evidence="2">
    <location>
        <begin position="14"/>
        <end position="145"/>
    </location>
</feature>
<dbReference type="InterPro" id="IPR018704">
    <property type="entry name" value="SecYEG/CpoB_TPR"/>
</dbReference>
<name>A0ABY5DK73_9GAMM</name>
<evidence type="ECO:0000313" key="4">
    <source>
        <dbReference type="Proteomes" id="UP001055955"/>
    </source>
</evidence>
<dbReference type="EMBL" id="CP092900">
    <property type="protein sequence ID" value="UTC24886.1"/>
    <property type="molecule type" value="Genomic_DNA"/>
</dbReference>
<keyword evidence="1" id="KW-1133">Transmembrane helix</keyword>
<protein>
    <submittedName>
        <fullName evidence="3">Tetratricopeptide repeat protein</fullName>
    </submittedName>
</protein>
<proteinExistence type="predicted"/>
<keyword evidence="1" id="KW-0472">Membrane</keyword>
<evidence type="ECO:0000256" key="1">
    <source>
        <dbReference type="SAM" id="Phobius"/>
    </source>
</evidence>